<sequence length="68" mass="6939">MASRVDDVMRLCCELLGHKKFQVTAKNSFKGAGTIGGAALVGGLVAPPMLPFNGGVMLGPHGSSITLI</sequence>
<reference evidence="1" key="1">
    <citation type="submission" date="2025-08" db="UniProtKB">
        <authorList>
            <consortium name="Ensembl"/>
        </authorList>
    </citation>
    <scope>IDENTIFICATION</scope>
</reference>
<proteinExistence type="predicted"/>
<evidence type="ECO:0000313" key="2">
    <source>
        <dbReference type="Proteomes" id="UP000261660"/>
    </source>
</evidence>
<dbReference type="InterPro" id="IPR033369">
    <property type="entry name" value="C19orf12"/>
</dbReference>
<dbReference type="Ensembl" id="ENSLBET00000022168.1">
    <property type="protein sequence ID" value="ENSLBEP00000021039.1"/>
    <property type="gene ID" value="ENSLBEG00000016173.1"/>
</dbReference>
<protein>
    <submittedName>
        <fullName evidence="1">Uncharacterized protein</fullName>
    </submittedName>
</protein>
<dbReference type="AlphaFoldDB" id="A0A3Q3FNG8"/>
<dbReference type="Pfam" id="PF20721">
    <property type="entry name" value="C19orf12"/>
    <property type="match status" value="1"/>
</dbReference>
<reference evidence="1" key="2">
    <citation type="submission" date="2025-09" db="UniProtKB">
        <authorList>
            <consortium name="Ensembl"/>
        </authorList>
    </citation>
    <scope>IDENTIFICATION</scope>
</reference>
<dbReference type="InParanoid" id="A0A3Q3FNG8"/>
<organism evidence="1 2">
    <name type="scientific">Labrus bergylta</name>
    <name type="common">ballan wrasse</name>
    <dbReference type="NCBI Taxonomy" id="56723"/>
    <lineage>
        <taxon>Eukaryota</taxon>
        <taxon>Metazoa</taxon>
        <taxon>Chordata</taxon>
        <taxon>Craniata</taxon>
        <taxon>Vertebrata</taxon>
        <taxon>Euteleostomi</taxon>
        <taxon>Actinopterygii</taxon>
        <taxon>Neopterygii</taxon>
        <taxon>Teleostei</taxon>
        <taxon>Neoteleostei</taxon>
        <taxon>Acanthomorphata</taxon>
        <taxon>Eupercaria</taxon>
        <taxon>Labriformes</taxon>
        <taxon>Labridae</taxon>
        <taxon>Labrus</taxon>
    </lineage>
</organism>
<keyword evidence="2" id="KW-1185">Reference proteome</keyword>
<dbReference type="Proteomes" id="UP000261660">
    <property type="component" value="Unplaced"/>
</dbReference>
<evidence type="ECO:0000313" key="1">
    <source>
        <dbReference type="Ensembl" id="ENSLBEP00000021039.1"/>
    </source>
</evidence>
<accession>A0A3Q3FNG8</accession>
<name>A0A3Q3FNG8_9LABR</name>